<feature type="domain" description="Glycosyl transferase family 1" evidence="2">
    <location>
        <begin position="195"/>
        <end position="354"/>
    </location>
</feature>
<dbReference type="InterPro" id="IPR001296">
    <property type="entry name" value="Glyco_trans_1"/>
</dbReference>
<keyword evidence="1" id="KW-0812">Transmembrane</keyword>
<dbReference type="SUPFAM" id="SSF53756">
    <property type="entry name" value="UDP-Glycosyltransferase/glycogen phosphorylase"/>
    <property type="match status" value="1"/>
</dbReference>
<name>A0A1F5VHD6_9BACT</name>
<dbReference type="Proteomes" id="UP000179251">
    <property type="component" value="Unassembled WGS sequence"/>
</dbReference>
<evidence type="ECO:0000313" key="4">
    <source>
        <dbReference type="Proteomes" id="UP000179251"/>
    </source>
</evidence>
<proteinExistence type="predicted"/>
<keyword evidence="1" id="KW-0472">Membrane</keyword>
<dbReference type="Pfam" id="PF00534">
    <property type="entry name" value="Glycos_transf_1"/>
    <property type="match status" value="1"/>
</dbReference>
<dbReference type="STRING" id="1798325.A2834_00615"/>
<evidence type="ECO:0000256" key="1">
    <source>
        <dbReference type="SAM" id="Phobius"/>
    </source>
</evidence>
<protein>
    <recommendedName>
        <fullName evidence="2">Glycosyl transferase family 1 domain-containing protein</fullName>
    </recommendedName>
</protein>
<keyword evidence="1" id="KW-1133">Transmembrane helix</keyword>
<evidence type="ECO:0000259" key="2">
    <source>
        <dbReference type="Pfam" id="PF00534"/>
    </source>
</evidence>
<dbReference type="EMBL" id="MFHD01000011">
    <property type="protein sequence ID" value="OGF62879.1"/>
    <property type="molecule type" value="Genomic_DNA"/>
</dbReference>
<reference evidence="3 4" key="1">
    <citation type="journal article" date="2016" name="Nat. Commun.">
        <title>Thousands of microbial genomes shed light on interconnected biogeochemical processes in an aquifer system.</title>
        <authorList>
            <person name="Anantharaman K."/>
            <person name="Brown C.T."/>
            <person name="Hug L.A."/>
            <person name="Sharon I."/>
            <person name="Castelle C.J."/>
            <person name="Probst A.J."/>
            <person name="Thomas B.C."/>
            <person name="Singh A."/>
            <person name="Wilkins M.J."/>
            <person name="Karaoz U."/>
            <person name="Brodie E.L."/>
            <person name="Williams K.H."/>
            <person name="Hubbard S.S."/>
            <person name="Banfield J.F."/>
        </authorList>
    </citation>
    <scope>NUCLEOTIDE SEQUENCE [LARGE SCALE GENOMIC DNA]</scope>
</reference>
<organism evidence="3 4">
    <name type="scientific">Candidatus Giovannonibacteria bacterium RIFCSPHIGHO2_01_FULL_45_23</name>
    <dbReference type="NCBI Taxonomy" id="1798325"/>
    <lineage>
        <taxon>Bacteria</taxon>
        <taxon>Candidatus Giovannoniibacteriota</taxon>
    </lineage>
</organism>
<dbReference type="AlphaFoldDB" id="A0A1F5VHD6"/>
<dbReference type="PANTHER" id="PTHR12526:SF622">
    <property type="entry name" value="GLYCOSYLTRANSFERASE (GROUP I)"/>
    <property type="match status" value="1"/>
</dbReference>
<accession>A0A1F5VHD6</accession>
<dbReference type="PANTHER" id="PTHR12526">
    <property type="entry name" value="GLYCOSYLTRANSFERASE"/>
    <property type="match status" value="1"/>
</dbReference>
<dbReference type="CDD" id="cd03801">
    <property type="entry name" value="GT4_PimA-like"/>
    <property type="match status" value="1"/>
</dbReference>
<dbReference type="Gene3D" id="3.40.50.2000">
    <property type="entry name" value="Glycogen Phosphorylase B"/>
    <property type="match status" value="2"/>
</dbReference>
<gene>
    <name evidence="3" type="ORF">A2834_00615</name>
</gene>
<feature type="transmembrane region" description="Helical" evidence="1">
    <location>
        <begin position="84"/>
        <end position="111"/>
    </location>
</feature>
<evidence type="ECO:0000313" key="3">
    <source>
        <dbReference type="EMBL" id="OGF62879.1"/>
    </source>
</evidence>
<sequence length="375" mass="42913">MKKLIYIANARIPTEKAHGIQIMQMCQSFALCDANDTNLHANDTNKIEVELVIPRRLNPIKQDPFDYYGVRRNFKITKLPTLDLITFGLGSFGFFVETITFLISSAIYLFFRRYDILYTREWLAGLFFKNIALEIHSLPAKPNFLQQKIWKRAKALLVLTSFIKNDLVKFGVPENKILILPDAVDLAKFDIKISKAEARKKLGLPQEKKIVLYTGQLFEWKGIDILTKAAELFQDVEFYIVGGNLPKAKKKTNLHFVGQKPYSEIPLWLRAADVLVLPNKKGSKISEEYTSPLKLFEYMASGRPIVASQLPSLQEILTDQEAEFFMPNDSTDLARAIKKILEDSQLASKISQSALQKVQNYTWQSRALRALDKFL</sequence>
<comment type="caution">
    <text evidence="3">The sequence shown here is derived from an EMBL/GenBank/DDBJ whole genome shotgun (WGS) entry which is preliminary data.</text>
</comment>
<dbReference type="GO" id="GO:0016757">
    <property type="term" value="F:glycosyltransferase activity"/>
    <property type="evidence" value="ECO:0007669"/>
    <property type="project" value="InterPro"/>
</dbReference>